<evidence type="ECO:0000256" key="1">
    <source>
        <dbReference type="ARBA" id="ARBA00001255"/>
    </source>
</evidence>
<sequence length="89" mass="9837">MLKIYQATFIAHLALTGVWAHDNGLAITPPMGWNTWNKYGCNINEDLILSAAKAIKSEGLDKLGYTCKIFEPTTSIISSQKKNDENHGN</sequence>
<keyword evidence="4" id="KW-0378">Hydrolase</keyword>
<dbReference type="Proteomes" id="UP000325313">
    <property type="component" value="Unassembled WGS sequence"/>
</dbReference>
<dbReference type="InterPro" id="IPR013785">
    <property type="entry name" value="Aldolase_TIM"/>
</dbReference>
<dbReference type="GO" id="GO:0004557">
    <property type="term" value="F:alpha-galactosidase activity"/>
    <property type="evidence" value="ECO:0007669"/>
    <property type="project" value="UniProtKB-EC"/>
</dbReference>
<proteinExistence type="inferred from homology"/>
<dbReference type="PANTHER" id="PTHR11452">
    <property type="entry name" value="ALPHA-GALACTOSIDASE/ALPHA-N-ACETYLGALACTOSAMINIDASE"/>
    <property type="match status" value="1"/>
</dbReference>
<evidence type="ECO:0000256" key="5">
    <source>
        <dbReference type="ARBA" id="ARBA00023295"/>
    </source>
</evidence>
<gene>
    <name evidence="7" type="ORF">PGTUg99_023480</name>
</gene>
<evidence type="ECO:0000256" key="2">
    <source>
        <dbReference type="ARBA" id="ARBA00009743"/>
    </source>
</evidence>
<evidence type="ECO:0000256" key="3">
    <source>
        <dbReference type="ARBA" id="ARBA00012755"/>
    </source>
</evidence>
<dbReference type="EC" id="3.2.1.22" evidence="3"/>
<dbReference type="AlphaFoldDB" id="A0A5B0SMJ4"/>
<dbReference type="EMBL" id="VDEP01000001">
    <property type="protein sequence ID" value="KAA1138855.1"/>
    <property type="molecule type" value="Genomic_DNA"/>
</dbReference>
<feature type="signal peptide" evidence="6">
    <location>
        <begin position="1"/>
        <end position="20"/>
    </location>
</feature>
<dbReference type="InterPro" id="IPR017853">
    <property type="entry name" value="GH"/>
</dbReference>
<organism evidence="7 8">
    <name type="scientific">Puccinia graminis f. sp. tritici</name>
    <dbReference type="NCBI Taxonomy" id="56615"/>
    <lineage>
        <taxon>Eukaryota</taxon>
        <taxon>Fungi</taxon>
        <taxon>Dikarya</taxon>
        <taxon>Basidiomycota</taxon>
        <taxon>Pucciniomycotina</taxon>
        <taxon>Pucciniomycetes</taxon>
        <taxon>Pucciniales</taxon>
        <taxon>Pucciniaceae</taxon>
        <taxon>Puccinia</taxon>
    </lineage>
</organism>
<accession>A0A5B0SMJ4</accession>
<keyword evidence="6" id="KW-0732">Signal</keyword>
<evidence type="ECO:0000313" key="8">
    <source>
        <dbReference type="Proteomes" id="UP000325313"/>
    </source>
</evidence>
<protein>
    <recommendedName>
        <fullName evidence="3">alpha-galactosidase</fullName>
        <ecNumber evidence="3">3.2.1.22</ecNumber>
    </recommendedName>
</protein>
<reference evidence="7 8" key="1">
    <citation type="submission" date="2019-05" db="EMBL/GenBank/DDBJ databases">
        <title>Emergence of the Ug99 lineage of the wheat stem rust pathogen through somatic hybridization.</title>
        <authorList>
            <person name="Li F."/>
            <person name="Upadhyaya N.M."/>
            <person name="Sperschneider J."/>
            <person name="Matny O."/>
            <person name="Nguyen-Phuc H."/>
            <person name="Mago R."/>
            <person name="Raley C."/>
            <person name="Miller M.E."/>
            <person name="Silverstein K.A.T."/>
            <person name="Henningsen E."/>
            <person name="Hirsch C.D."/>
            <person name="Visser B."/>
            <person name="Pretorius Z.A."/>
            <person name="Steffenson B.J."/>
            <person name="Schwessinger B."/>
            <person name="Dodds P.N."/>
            <person name="Figueroa M."/>
        </authorList>
    </citation>
    <scope>NUCLEOTIDE SEQUENCE [LARGE SCALE GENOMIC DNA]</scope>
    <source>
        <strain evidence="7 8">Ug99</strain>
    </source>
</reference>
<evidence type="ECO:0000313" key="7">
    <source>
        <dbReference type="EMBL" id="KAA1138855.1"/>
    </source>
</evidence>
<comment type="caution">
    <text evidence="7">The sequence shown here is derived from an EMBL/GenBank/DDBJ whole genome shotgun (WGS) entry which is preliminary data.</text>
</comment>
<feature type="chain" id="PRO_5023078798" description="alpha-galactosidase" evidence="6">
    <location>
        <begin position="21"/>
        <end position="89"/>
    </location>
</feature>
<dbReference type="InterPro" id="IPR002241">
    <property type="entry name" value="Glyco_hydro_27"/>
</dbReference>
<name>A0A5B0SMJ4_PUCGR</name>
<dbReference type="Gene3D" id="3.20.20.70">
    <property type="entry name" value="Aldolase class I"/>
    <property type="match status" value="1"/>
</dbReference>
<evidence type="ECO:0000256" key="6">
    <source>
        <dbReference type="SAM" id="SignalP"/>
    </source>
</evidence>
<evidence type="ECO:0000256" key="4">
    <source>
        <dbReference type="ARBA" id="ARBA00022801"/>
    </source>
</evidence>
<dbReference type="SUPFAM" id="SSF51445">
    <property type="entry name" value="(Trans)glycosidases"/>
    <property type="match status" value="1"/>
</dbReference>
<keyword evidence="5" id="KW-0326">Glycosidase</keyword>
<comment type="catalytic activity">
    <reaction evidence="1">
        <text>Hydrolysis of terminal, non-reducing alpha-D-galactose residues in alpha-D-galactosides, including galactose oligosaccharides, galactomannans and galactolipids.</text>
        <dbReference type="EC" id="3.2.1.22"/>
    </reaction>
</comment>
<comment type="similarity">
    <text evidence="2">Belongs to the glycosyl hydrolase 27 family.</text>
</comment>
<dbReference type="PANTHER" id="PTHR11452:SF75">
    <property type="entry name" value="ALPHA-GALACTOSIDASE MEL1"/>
    <property type="match status" value="1"/>
</dbReference>
<dbReference type="GO" id="GO:0005975">
    <property type="term" value="P:carbohydrate metabolic process"/>
    <property type="evidence" value="ECO:0007669"/>
    <property type="project" value="InterPro"/>
</dbReference>